<evidence type="ECO:0000313" key="5">
    <source>
        <dbReference type="EnsemblProtists" id="EOD22132"/>
    </source>
</evidence>
<proteinExistence type="predicted"/>
<dbReference type="KEGG" id="ehx:EMIHUDRAFT_450693"/>
<name>A0A0D3JF47_EMIH1</name>
<evidence type="ECO:0000256" key="2">
    <source>
        <dbReference type="ARBA" id="ARBA00022679"/>
    </source>
</evidence>
<dbReference type="PANTHER" id="PTHR20961">
    <property type="entry name" value="GLYCOSYLTRANSFERASE"/>
    <property type="match status" value="1"/>
</dbReference>
<keyword evidence="2" id="KW-0808">Transferase</keyword>
<dbReference type="EnsemblProtists" id="EOD22132">
    <property type="protein sequence ID" value="EOD22132"/>
    <property type="gene ID" value="EMIHUDRAFT_450693"/>
</dbReference>
<feature type="domain" description="Glycosyltransferase 61 catalytic" evidence="4">
    <location>
        <begin position="159"/>
        <end position="266"/>
    </location>
</feature>
<dbReference type="GeneID" id="17267679"/>
<dbReference type="GO" id="GO:0016757">
    <property type="term" value="F:glycosyltransferase activity"/>
    <property type="evidence" value="ECO:0007669"/>
    <property type="project" value="UniProtKB-KW"/>
</dbReference>
<dbReference type="AlphaFoldDB" id="A0A0D3JF47"/>
<keyword evidence="1" id="KW-0328">Glycosyltransferase</keyword>
<evidence type="ECO:0000259" key="4">
    <source>
        <dbReference type="Pfam" id="PF04577"/>
    </source>
</evidence>
<evidence type="ECO:0000256" key="3">
    <source>
        <dbReference type="ARBA" id="ARBA00023180"/>
    </source>
</evidence>
<evidence type="ECO:0000256" key="1">
    <source>
        <dbReference type="ARBA" id="ARBA00022676"/>
    </source>
</evidence>
<dbReference type="InterPro" id="IPR007657">
    <property type="entry name" value="Glycosyltransferase_61"/>
</dbReference>
<reference evidence="5" key="2">
    <citation type="submission" date="2024-10" db="UniProtKB">
        <authorList>
            <consortium name="EnsemblProtists"/>
        </authorList>
    </citation>
    <scope>IDENTIFICATION</scope>
</reference>
<protein>
    <recommendedName>
        <fullName evidence="4">Glycosyltransferase 61 catalytic domain-containing protein</fullName>
    </recommendedName>
</protein>
<keyword evidence="3" id="KW-0325">Glycoprotein</keyword>
<accession>A0A0D3JF47</accession>
<dbReference type="HOGENOM" id="CLU_774847_0_0_1"/>
<evidence type="ECO:0000313" key="6">
    <source>
        <dbReference type="Proteomes" id="UP000013827"/>
    </source>
</evidence>
<dbReference type="InterPro" id="IPR049625">
    <property type="entry name" value="Glyco_transf_61_cat"/>
</dbReference>
<dbReference type="Proteomes" id="UP000013827">
    <property type="component" value="Unassembled WGS sequence"/>
</dbReference>
<dbReference type="RefSeq" id="XP_005774561.1">
    <property type="nucleotide sequence ID" value="XM_005774504.1"/>
</dbReference>
<dbReference type="PANTHER" id="PTHR20961:SF140">
    <property type="entry name" value="GLYCOSYLTRANSFERASE"/>
    <property type="match status" value="1"/>
</dbReference>
<dbReference type="Pfam" id="PF04577">
    <property type="entry name" value="Glyco_transf_61"/>
    <property type="match status" value="1"/>
</dbReference>
<reference evidence="6" key="1">
    <citation type="journal article" date="2013" name="Nature">
        <title>Pan genome of the phytoplankton Emiliania underpins its global distribution.</title>
        <authorList>
            <person name="Read B.A."/>
            <person name="Kegel J."/>
            <person name="Klute M.J."/>
            <person name="Kuo A."/>
            <person name="Lefebvre S.C."/>
            <person name="Maumus F."/>
            <person name="Mayer C."/>
            <person name="Miller J."/>
            <person name="Monier A."/>
            <person name="Salamov A."/>
            <person name="Young J."/>
            <person name="Aguilar M."/>
            <person name="Claverie J.M."/>
            <person name="Frickenhaus S."/>
            <person name="Gonzalez K."/>
            <person name="Herman E.K."/>
            <person name="Lin Y.C."/>
            <person name="Napier J."/>
            <person name="Ogata H."/>
            <person name="Sarno A.F."/>
            <person name="Shmutz J."/>
            <person name="Schroeder D."/>
            <person name="de Vargas C."/>
            <person name="Verret F."/>
            <person name="von Dassow P."/>
            <person name="Valentin K."/>
            <person name="Van de Peer Y."/>
            <person name="Wheeler G."/>
            <person name="Dacks J.B."/>
            <person name="Delwiche C.F."/>
            <person name="Dyhrman S.T."/>
            <person name="Glockner G."/>
            <person name="John U."/>
            <person name="Richards T."/>
            <person name="Worden A.Z."/>
            <person name="Zhang X."/>
            <person name="Grigoriev I.V."/>
            <person name="Allen A.E."/>
            <person name="Bidle K."/>
            <person name="Borodovsky M."/>
            <person name="Bowler C."/>
            <person name="Brownlee C."/>
            <person name="Cock J.M."/>
            <person name="Elias M."/>
            <person name="Gladyshev V.N."/>
            <person name="Groth M."/>
            <person name="Guda C."/>
            <person name="Hadaegh A."/>
            <person name="Iglesias-Rodriguez M.D."/>
            <person name="Jenkins J."/>
            <person name="Jones B.M."/>
            <person name="Lawson T."/>
            <person name="Leese F."/>
            <person name="Lindquist E."/>
            <person name="Lobanov A."/>
            <person name="Lomsadze A."/>
            <person name="Malik S.B."/>
            <person name="Marsh M.E."/>
            <person name="Mackinder L."/>
            <person name="Mock T."/>
            <person name="Mueller-Roeber B."/>
            <person name="Pagarete A."/>
            <person name="Parker M."/>
            <person name="Probert I."/>
            <person name="Quesneville H."/>
            <person name="Raines C."/>
            <person name="Rensing S.A."/>
            <person name="Riano-Pachon D.M."/>
            <person name="Richier S."/>
            <person name="Rokitta S."/>
            <person name="Shiraiwa Y."/>
            <person name="Soanes D.M."/>
            <person name="van der Giezen M."/>
            <person name="Wahlund T.M."/>
            <person name="Williams B."/>
            <person name="Wilson W."/>
            <person name="Wolfe G."/>
            <person name="Wurch L.L."/>
        </authorList>
    </citation>
    <scope>NUCLEOTIDE SEQUENCE</scope>
</reference>
<sequence>MRNAWRITRWDPGAGTPTYLLASAFTVTPSLCAQATRVDCVIDSSNSIRGTTNFRHFAHAAESLLACWSFFRRYPAARPRLVLKDLRSIDGVIWAESLVRLMGCEVLGGIRAWQYYLPMATLNAAGCAVRGALRQRSGNGYKGREMKWLMSESDASELQQRLHRNHTAGGVLRVGIANRRGSRNLSNVDAVAAALSSALRSVQASSRGGGDGLQHFMRVDVNVVADLGGWTFLEQATWVSAQMLVVMPHGAGSVNYLFARPCTAILEVYPFGYYLPGEYLNLARAVGALGYTAYPGDTPYNDTDRHSSPAARYQARSVSLAPDPARVAEWAVEAVAASAQCRRHQSQGARAPPREAFA</sequence>
<keyword evidence="6" id="KW-1185">Reference proteome</keyword>
<dbReference type="PaxDb" id="2903-EOD22132"/>
<organism evidence="5 6">
    <name type="scientific">Emiliania huxleyi (strain CCMP1516)</name>
    <dbReference type="NCBI Taxonomy" id="280463"/>
    <lineage>
        <taxon>Eukaryota</taxon>
        <taxon>Haptista</taxon>
        <taxon>Haptophyta</taxon>
        <taxon>Prymnesiophyceae</taxon>
        <taxon>Isochrysidales</taxon>
        <taxon>Noelaerhabdaceae</taxon>
        <taxon>Emiliania</taxon>
    </lineage>
</organism>